<dbReference type="PANTHER" id="PTHR46696:SF1">
    <property type="entry name" value="CYTOCHROME P450 YJIB-RELATED"/>
    <property type="match status" value="1"/>
</dbReference>
<dbReference type="RefSeq" id="WP_091261696.1">
    <property type="nucleotide sequence ID" value="NZ_FMCS01000003.1"/>
</dbReference>
<name>A0A1C4W1A4_9ACTN</name>
<dbReference type="PANTHER" id="PTHR46696">
    <property type="entry name" value="P450, PUTATIVE (EUROFUNG)-RELATED"/>
    <property type="match status" value="1"/>
</dbReference>
<reference evidence="11" key="1">
    <citation type="submission" date="2016-06" db="EMBL/GenBank/DDBJ databases">
        <authorList>
            <person name="Varghese N."/>
            <person name="Submissions Spin"/>
        </authorList>
    </citation>
    <scope>NUCLEOTIDE SEQUENCE [LARGE SCALE GENOMIC DNA]</scope>
    <source>
        <strain evidence="11">DSM 45246</strain>
    </source>
</reference>
<dbReference type="EMBL" id="FMCS01000003">
    <property type="protein sequence ID" value="SCE89982.1"/>
    <property type="molecule type" value="Genomic_DNA"/>
</dbReference>
<evidence type="ECO:0000313" key="10">
    <source>
        <dbReference type="EMBL" id="SCE89982.1"/>
    </source>
</evidence>
<keyword evidence="5" id="KW-0560">Oxidoreductase</keyword>
<proteinExistence type="inferred from homology"/>
<evidence type="ECO:0000256" key="9">
    <source>
        <dbReference type="ARBA" id="ARBA00060683"/>
    </source>
</evidence>
<dbReference type="GO" id="GO:0005506">
    <property type="term" value="F:iron ion binding"/>
    <property type="evidence" value="ECO:0007669"/>
    <property type="project" value="InterPro"/>
</dbReference>
<dbReference type="FunFam" id="1.10.630.10:FF:000018">
    <property type="entry name" value="Cytochrome P450 monooxygenase"/>
    <property type="match status" value="1"/>
</dbReference>
<dbReference type="GO" id="GO:0017000">
    <property type="term" value="P:antibiotic biosynthetic process"/>
    <property type="evidence" value="ECO:0007669"/>
    <property type="project" value="UniProtKB-KW"/>
</dbReference>
<gene>
    <name evidence="10" type="ORF">GA0070214_103114</name>
</gene>
<evidence type="ECO:0000256" key="2">
    <source>
        <dbReference type="ARBA" id="ARBA00022617"/>
    </source>
</evidence>
<evidence type="ECO:0000256" key="7">
    <source>
        <dbReference type="ARBA" id="ARBA00023033"/>
    </source>
</evidence>
<keyword evidence="7" id="KW-0503">Monooxygenase</keyword>
<keyword evidence="3" id="KW-0479">Metal-binding</keyword>
<accession>A0A1C4W1A4</accession>
<dbReference type="Pfam" id="PF00067">
    <property type="entry name" value="p450"/>
    <property type="match status" value="1"/>
</dbReference>
<dbReference type="CDD" id="cd11031">
    <property type="entry name" value="Cyp158A-like"/>
    <property type="match status" value="1"/>
</dbReference>
<keyword evidence="8" id="KW-0045">Antibiotic biosynthesis</keyword>
<keyword evidence="11" id="KW-1185">Reference proteome</keyword>
<dbReference type="InterPro" id="IPR002397">
    <property type="entry name" value="Cyt_P450_B"/>
</dbReference>
<evidence type="ECO:0000256" key="4">
    <source>
        <dbReference type="ARBA" id="ARBA00022857"/>
    </source>
</evidence>
<dbReference type="InterPro" id="IPR001128">
    <property type="entry name" value="Cyt_P450"/>
</dbReference>
<dbReference type="Proteomes" id="UP000199629">
    <property type="component" value="Unassembled WGS sequence"/>
</dbReference>
<dbReference type="Gene3D" id="1.10.630.10">
    <property type="entry name" value="Cytochrome P450"/>
    <property type="match status" value="1"/>
</dbReference>
<comment type="pathway">
    <text evidence="9">Antibiotic biosynthesis; mycinamicin biosynthesis.</text>
</comment>
<keyword evidence="4" id="KW-0521">NADP</keyword>
<keyword evidence="2" id="KW-0349">Heme</keyword>
<keyword evidence="6" id="KW-0408">Iron</keyword>
<evidence type="ECO:0000256" key="3">
    <source>
        <dbReference type="ARBA" id="ARBA00022723"/>
    </source>
</evidence>
<organism evidence="10 11">
    <name type="scientific">Micromonospora chaiyaphumensis</name>
    <dbReference type="NCBI Taxonomy" id="307119"/>
    <lineage>
        <taxon>Bacteria</taxon>
        <taxon>Bacillati</taxon>
        <taxon>Actinomycetota</taxon>
        <taxon>Actinomycetes</taxon>
        <taxon>Micromonosporales</taxon>
        <taxon>Micromonosporaceae</taxon>
        <taxon>Micromonospora</taxon>
    </lineage>
</organism>
<evidence type="ECO:0000256" key="6">
    <source>
        <dbReference type="ARBA" id="ARBA00023004"/>
    </source>
</evidence>
<dbReference type="GO" id="GO:0020037">
    <property type="term" value="F:heme binding"/>
    <property type="evidence" value="ECO:0007669"/>
    <property type="project" value="InterPro"/>
</dbReference>
<sequence>MLTPAGPPVAPRCPVPAPARFPFAPGPAMAPPVEYADLLDGDGLTPVTLPSGSPALLVTRHADVRTVLGDPRFSRAAYTAKPMFARERDSLALALSDPPDHTRRRRAVAAAFTARRARDSVPRIRALAAELIAAMRAAGPPVDLVEAYAVPLPLTVICELLGITVEDGARCRPWMSAMMSTHRYPPEEVARAHRRMAGHLADLVDQRWRAVRAGAPADGLLAELARPGPDDATLSRDEAVAMGAGLLMAGYETTANQLASCVWLLLAERGRWERLRADPGLVDGAIEEMVRLTSLNATGGAPHVALEDVPLSAGLVRAGQVVVPLVDAAGRDPEVFADPADLDLTRSPNPHLGYGHGRHHCLGAPLARVELQVGVASLLAELPGLRLAVPSDEVDWRTDMFIRGPWRLPVTWDGAAR</sequence>
<evidence type="ECO:0000256" key="8">
    <source>
        <dbReference type="ARBA" id="ARBA00023194"/>
    </source>
</evidence>
<dbReference type="AlphaFoldDB" id="A0A1C4W1A4"/>
<comment type="similarity">
    <text evidence="1">Belongs to the cytochrome P450 family.</text>
</comment>
<dbReference type="GO" id="GO:0016705">
    <property type="term" value="F:oxidoreductase activity, acting on paired donors, with incorporation or reduction of molecular oxygen"/>
    <property type="evidence" value="ECO:0007669"/>
    <property type="project" value="InterPro"/>
</dbReference>
<protein>
    <submittedName>
        <fullName evidence="10">Cytochrome P450</fullName>
    </submittedName>
</protein>
<dbReference type="PRINTS" id="PR00385">
    <property type="entry name" value="P450"/>
</dbReference>
<evidence type="ECO:0000313" key="11">
    <source>
        <dbReference type="Proteomes" id="UP000199629"/>
    </source>
</evidence>
<evidence type="ECO:0000256" key="5">
    <source>
        <dbReference type="ARBA" id="ARBA00023002"/>
    </source>
</evidence>
<dbReference type="InterPro" id="IPR036396">
    <property type="entry name" value="Cyt_P450_sf"/>
</dbReference>
<evidence type="ECO:0000256" key="1">
    <source>
        <dbReference type="ARBA" id="ARBA00010617"/>
    </source>
</evidence>
<dbReference type="SUPFAM" id="SSF48264">
    <property type="entry name" value="Cytochrome P450"/>
    <property type="match status" value="1"/>
</dbReference>
<dbReference type="GO" id="GO:0004497">
    <property type="term" value="F:monooxygenase activity"/>
    <property type="evidence" value="ECO:0007669"/>
    <property type="project" value="UniProtKB-KW"/>
</dbReference>
<dbReference type="PRINTS" id="PR00359">
    <property type="entry name" value="BP450"/>
</dbReference>